<feature type="domain" description="PNPLA" evidence="5">
    <location>
        <begin position="9"/>
        <end position="178"/>
    </location>
</feature>
<keyword evidence="2 4" id="KW-0442">Lipid degradation</keyword>
<comment type="caution">
    <text evidence="4">Lacks conserved residue(s) required for the propagation of feature annotation.</text>
</comment>
<comment type="caution">
    <text evidence="6">The sequence shown here is derived from an EMBL/GenBank/DDBJ whole genome shotgun (WGS) entry which is preliminary data.</text>
</comment>
<dbReference type="PANTHER" id="PTHR14226">
    <property type="entry name" value="NEUROPATHY TARGET ESTERASE/SWISS CHEESE D.MELANOGASTER"/>
    <property type="match status" value="1"/>
</dbReference>
<dbReference type="SUPFAM" id="SSF52151">
    <property type="entry name" value="FabD/lysophospholipase-like"/>
    <property type="match status" value="1"/>
</dbReference>
<dbReference type="InterPro" id="IPR002641">
    <property type="entry name" value="PNPLA_dom"/>
</dbReference>
<accession>A0ABS2EAV2</accession>
<dbReference type="Proteomes" id="UP000716906">
    <property type="component" value="Unassembled WGS sequence"/>
</dbReference>
<dbReference type="PANTHER" id="PTHR14226:SF25">
    <property type="entry name" value="PHOSPHOESTERASE"/>
    <property type="match status" value="1"/>
</dbReference>
<evidence type="ECO:0000256" key="2">
    <source>
        <dbReference type="ARBA" id="ARBA00022963"/>
    </source>
</evidence>
<organism evidence="6 7">
    <name type="scientific">Faecalicatena fissicatena</name>
    <dbReference type="NCBI Taxonomy" id="290055"/>
    <lineage>
        <taxon>Bacteria</taxon>
        <taxon>Bacillati</taxon>
        <taxon>Bacillota</taxon>
        <taxon>Clostridia</taxon>
        <taxon>Lachnospirales</taxon>
        <taxon>Lachnospiraceae</taxon>
        <taxon>Faecalicatena</taxon>
    </lineage>
</organism>
<evidence type="ECO:0000313" key="7">
    <source>
        <dbReference type="Proteomes" id="UP000716906"/>
    </source>
</evidence>
<dbReference type="Pfam" id="PF01734">
    <property type="entry name" value="Patatin"/>
    <property type="match status" value="1"/>
</dbReference>
<feature type="short sequence motif" description="DGA/G" evidence="4">
    <location>
        <begin position="165"/>
        <end position="167"/>
    </location>
</feature>
<dbReference type="PROSITE" id="PS51635">
    <property type="entry name" value="PNPLA"/>
    <property type="match status" value="1"/>
</dbReference>
<sequence>MNEKKKTGLVVEGGGMKCAYNAGILDAFLDQGITFDYCIGVSGGAGNVASFMAGQKGRNLRFFTDHIHSPGYFGIKSLLKTGNLFGLQYIYGELTNSTGKDPLDFAAIMRNPARYEVVATNALTGEAAYFAKEDMKQDDYRPIMASSAIPAACRPVEIGGIPYYDGGISDAIPVRRALEEGCDRLVVILSKQRDYVRKPQGMRLLYSRLCRKYPKIIEAIDQRHLTYLTNQREVFDLEKAGKAFIFAPSEPVRVGTYSMDEETERKLYDLGLKDFSAQQDVLQQFMR</sequence>
<dbReference type="InterPro" id="IPR037483">
    <property type="entry name" value="YjjU-like"/>
</dbReference>
<evidence type="ECO:0000256" key="1">
    <source>
        <dbReference type="ARBA" id="ARBA00022801"/>
    </source>
</evidence>
<keyword evidence="1 4" id="KW-0378">Hydrolase</keyword>
<dbReference type="RefSeq" id="WP_033124197.1">
    <property type="nucleotide sequence ID" value="NZ_JACLYY010000012.1"/>
</dbReference>
<evidence type="ECO:0000256" key="4">
    <source>
        <dbReference type="PROSITE-ProRule" id="PRU01161"/>
    </source>
</evidence>
<dbReference type="CDD" id="cd07208">
    <property type="entry name" value="Pat_hypo_Ecoli_yjju_like"/>
    <property type="match status" value="1"/>
</dbReference>
<proteinExistence type="predicted"/>
<dbReference type="InterPro" id="IPR016035">
    <property type="entry name" value="Acyl_Trfase/lysoPLipase"/>
</dbReference>
<reference evidence="6 7" key="1">
    <citation type="journal article" date="2021" name="Sci. Rep.">
        <title>The distribution of antibiotic resistance genes in chicken gut microbiota commensals.</title>
        <authorList>
            <person name="Juricova H."/>
            <person name="Matiasovicova J."/>
            <person name="Kubasova T."/>
            <person name="Cejkova D."/>
            <person name="Rychlik I."/>
        </authorList>
    </citation>
    <scope>NUCLEOTIDE SEQUENCE [LARGE SCALE GENOMIC DNA]</scope>
    <source>
        <strain evidence="6 7">An773</strain>
    </source>
</reference>
<dbReference type="EMBL" id="JACLYY010000012">
    <property type="protein sequence ID" value="MBM6738769.1"/>
    <property type="molecule type" value="Genomic_DNA"/>
</dbReference>
<feature type="short sequence motif" description="GXSXG" evidence="4">
    <location>
        <begin position="40"/>
        <end position="44"/>
    </location>
</feature>
<feature type="active site" description="Proton acceptor" evidence="4">
    <location>
        <position position="165"/>
    </location>
</feature>
<dbReference type="Gene3D" id="3.40.1090.10">
    <property type="entry name" value="Cytosolic phospholipase A2 catalytic domain"/>
    <property type="match status" value="2"/>
</dbReference>
<name>A0ABS2EAV2_9FIRM</name>
<evidence type="ECO:0000259" key="5">
    <source>
        <dbReference type="PROSITE" id="PS51635"/>
    </source>
</evidence>
<feature type="active site" description="Nucleophile" evidence="4">
    <location>
        <position position="42"/>
    </location>
</feature>
<dbReference type="Pfam" id="PF19890">
    <property type="entry name" value="DUF6363"/>
    <property type="match status" value="1"/>
</dbReference>
<keyword evidence="7" id="KW-1185">Reference proteome</keyword>
<dbReference type="InterPro" id="IPR050301">
    <property type="entry name" value="NTE"/>
</dbReference>
<gene>
    <name evidence="6" type="ORF">H7U36_11790</name>
</gene>
<evidence type="ECO:0000313" key="6">
    <source>
        <dbReference type="EMBL" id="MBM6738769.1"/>
    </source>
</evidence>
<protein>
    <submittedName>
        <fullName evidence="6">Patatin family protein</fullName>
    </submittedName>
</protein>
<keyword evidence="3 4" id="KW-0443">Lipid metabolism</keyword>
<evidence type="ECO:0000256" key="3">
    <source>
        <dbReference type="ARBA" id="ARBA00023098"/>
    </source>
</evidence>
<dbReference type="InterPro" id="IPR045943">
    <property type="entry name" value="DUF6363"/>
</dbReference>